<name>A0A4U6X7G7_9PEZI</name>
<dbReference type="STRING" id="1306861.A0A4U6X7G7"/>
<dbReference type="InterPro" id="IPR051604">
    <property type="entry name" value="Ergot_Alk_Oxidoreductase"/>
</dbReference>
<comment type="caution">
    <text evidence="1">The sequence shown here is derived from an EMBL/GenBank/DDBJ whole genome shotgun (WGS) entry which is preliminary data.</text>
</comment>
<dbReference type="EMBL" id="PJEX01000305">
    <property type="protein sequence ID" value="TKW51441.1"/>
    <property type="molecule type" value="Genomic_DNA"/>
</dbReference>
<proteinExistence type="predicted"/>
<evidence type="ECO:0000313" key="2">
    <source>
        <dbReference type="Proteomes" id="UP000310108"/>
    </source>
</evidence>
<dbReference type="PANTHER" id="PTHR43162">
    <property type="match status" value="1"/>
</dbReference>
<dbReference type="Gene3D" id="3.40.50.720">
    <property type="entry name" value="NAD(P)-binding Rossmann-like Domain"/>
    <property type="match status" value="1"/>
</dbReference>
<dbReference type="Proteomes" id="UP000310108">
    <property type="component" value="Unassembled WGS sequence"/>
</dbReference>
<dbReference type="PANTHER" id="PTHR43162:SF1">
    <property type="entry name" value="PRESTALK A DIFFERENTIATION PROTEIN A"/>
    <property type="match status" value="1"/>
</dbReference>
<sequence>MTTSSSTTVLILGGTGKVGRQIAKLFAASTIPTYQASRSGASTTEPGADNIKPVAFDWEDETTWAAALDTGATSIFLVAPPVMDMLPPMQSFIDQLRMKGDPDTVSSKRFVLLSGSPAAPSSRTSMATPWAGRMQNFVEQDNHRRAIVDESTIYSATGDGKIPWVATEDIAACAYQLLTQEDAPNDQYLVLGPELLAYDDIATILSEVLGREVVHKKLSTQGLVDRFAGQGMPRDYAEMMGGLDAAIKNGSEDRTNGVVLALTGRRPRTFRETAEKNKGVWATVVA</sequence>
<accession>A0A4U6X7G7</accession>
<reference evidence="1 2" key="1">
    <citation type="journal article" date="2019" name="PLoS ONE">
        <title>Comparative genome analysis indicates high evolutionary potential of pathogenicity genes in Colletotrichum tanaceti.</title>
        <authorList>
            <person name="Lelwala R.V."/>
            <person name="Korhonen P.K."/>
            <person name="Young N.D."/>
            <person name="Scott J.B."/>
            <person name="Ades P.A."/>
            <person name="Gasser R.B."/>
            <person name="Taylor P.W.J."/>
        </authorList>
    </citation>
    <scope>NUCLEOTIDE SEQUENCE [LARGE SCALE GENOMIC DNA]</scope>
    <source>
        <strain evidence="1">BRIP57314</strain>
    </source>
</reference>
<protein>
    <submittedName>
        <fullName evidence="1">Agroclavine dehydrogenase</fullName>
    </submittedName>
</protein>
<evidence type="ECO:0000313" key="1">
    <source>
        <dbReference type="EMBL" id="TKW51441.1"/>
    </source>
</evidence>
<keyword evidence="2" id="KW-1185">Reference proteome</keyword>
<dbReference type="InterPro" id="IPR036291">
    <property type="entry name" value="NAD(P)-bd_dom_sf"/>
</dbReference>
<gene>
    <name evidence="1" type="primary">easG</name>
    <name evidence="1" type="ORF">CTA1_3475</name>
</gene>
<dbReference type="AlphaFoldDB" id="A0A4U6X7G7"/>
<dbReference type="SUPFAM" id="SSF51735">
    <property type="entry name" value="NAD(P)-binding Rossmann-fold domains"/>
    <property type="match status" value="1"/>
</dbReference>
<organism evidence="1 2">
    <name type="scientific">Colletotrichum tanaceti</name>
    <dbReference type="NCBI Taxonomy" id="1306861"/>
    <lineage>
        <taxon>Eukaryota</taxon>
        <taxon>Fungi</taxon>
        <taxon>Dikarya</taxon>
        <taxon>Ascomycota</taxon>
        <taxon>Pezizomycotina</taxon>
        <taxon>Sordariomycetes</taxon>
        <taxon>Hypocreomycetidae</taxon>
        <taxon>Glomerellales</taxon>
        <taxon>Glomerellaceae</taxon>
        <taxon>Colletotrichum</taxon>
        <taxon>Colletotrichum destructivum species complex</taxon>
    </lineage>
</organism>